<keyword evidence="4" id="KW-1185">Reference proteome</keyword>
<feature type="transmembrane region" description="Helical" evidence="2">
    <location>
        <begin position="46"/>
        <end position="70"/>
    </location>
</feature>
<keyword evidence="2" id="KW-0472">Membrane</keyword>
<evidence type="ECO:0000313" key="4">
    <source>
        <dbReference type="Proteomes" id="UP001465976"/>
    </source>
</evidence>
<protein>
    <submittedName>
        <fullName evidence="3">Uncharacterized protein</fullName>
    </submittedName>
</protein>
<feature type="non-terminal residue" evidence="3">
    <location>
        <position position="154"/>
    </location>
</feature>
<keyword evidence="2" id="KW-1133">Transmembrane helix</keyword>
<evidence type="ECO:0000313" key="3">
    <source>
        <dbReference type="EMBL" id="KAL0564588.1"/>
    </source>
</evidence>
<sequence length="154" mass="16585">MEPTITRKQTLQSRIWDNRRRIGCLSAILAIASGGFGVIATNTQEIHSLTAGFGTVASICSFVAGSIGLYELISKRSDKKSDDLDRDLEQGPDHNSFELTPRLPSTVGNGPVDDAGTSEVVVTGIQRQTFDSVGGNNTELRRRRSSFAGESAEK</sequence>
<comment type="caution">
    <text evidence="3">The sequence shown here is derived from an EMBL/GenBank/DDBJ whole genome shotgun (WGS) entry which is preliminary data.</text>
</comment>
<feature type="region of interest" description="Disordered" evidence="1">
    <location>
        <begin position="77"/>
        <end position="116"/>
    </location>
</feature>
<keyword evidence="2" id="KW-0812">Transmembrane</keyword>
<evidence type="ECO:0000256" key="1">
    <source>
        <dbReference type="SAM" id="MobiDB-lite"/>
    </source>
</evidence>
<feature type="compositionally biased region" description="Basic and acidic residues" evidence="1">
    <location>
        <begin position="77"/>
        <end position="96"/>
    </location>
</feature>
<reference evidence="3 4" key="1">
    <citation type="submission" date="2024-02" db="EMBL/GenBank/DDBJ databases">
        <title>A draft genome for the cacao thread blight pathogen Marasmius crinis-equi.</title>
        <authorList>
            <person name="Cohen S.P."/>
            <person name="Baruah I.K."/>
            <person name="Amoako-Attah I."/>
            <person name="Bukari Y."/>
            <person name="Meinhardt L.W."/>
            <person name="Bailey B.A."/>
        </authorList>
    </citation>
    <scope>NUCLEOTIDE SEQUENCE [LARGE SCALE GENOMIC DNA]</scope>
    <source>
        <strain evidence="3 4">GH-76</strain>
    </source>
</reference>
<name>A0ABR3ENY1_9AGAR</name>
<accession>A0ABR3ENY1</accession>
<proteinExistence type="predicted"/>
<dbReference type="EMBL" id="JBAHYK010002685">
    <property type="protein sequence ID" value="KAL0564588.1"/>
    <property type="molecule type" value="Genomic_DNA"/>
</dbReference>
<organism evidence="3 4">
    <name type="scientific">Marasmius crinis-equi</name>
    <dbReference type="NCBI Taxonomy" id="585013"/>
    <lineage>
        <taxon>Eukaryota</taxon>
        <taxon>Fungi</taxon>
        <taxon>Dikarya</taxon>
        <taxon>Basidiomycota</taxon>
        <taxon>Agaricomycotina</taxon>
        <taxon>Agaricomycetes</taxon>
        <taxon>Agaricomycetidae</taxon>
        <taxon>Agaricales</taxon>
        <taxon>Marasmiineae</taxon>
        <taxon>Marasmiaceae</taxon>
        <taxon>Marasmius</taxon>
    </lineage>
</organism>
<gene>
    <name evidence="3" type="ORF">V5O48_017455</name>
</gene>
<dbReference type="Proteomes" id="UP001465976">
    <property type="component" value="Unassembled WGS sequence"/>
</dbReference>
<feature type="region of interest" description="Disordered" evidence="1">
    <location>
        <begin position="131"/>
        <end position="154"/>
    </location>
</feature>
<evidence type="ECO:0000256" key="2">
    <source>
        <dbReference type="SAM" id="Phobius"/>
    </source>
</evidence>
<feature type="transmembrane region" description="Helical" evidence="2">
    <location>
        <begin position="21"/>
        <end position="40"/>
    </location>
</feature>